<feature type="compositionally biased region" description="Polar residues" evidence="2">
    <location>
        <begin position="491"/>
        <end position="513"/>
    </location>
</feature>
<feature type="compositionally biased region" description="Polar residues" evidence="2">
    <location>
        <begin position="99"/>
        <end position="110"/>
    </location>
</feature>
<reference evidence="3 4" key="1">
    <citation type="submission" date="2017-03" db="EMBL/GenBank/DDBJ databases">
        <title>Genomes of endolithic fungi from Antarctica.</title>
        <authorList>
            <person name="Coleine C."/>
            <person name="Masonjones S."/>
            <person name="Stajich J.E."/>
        </authorList>
    </citation>
    <scope>NUCLEOTIDE SEQUENCE [LARGE SCALE GENOMIC DNA]</scope>
    <source>
        <strain evidence="3 4">CCFEE 5187</strain>
    </source>
</reference>
<evidence type="ECO:0000313" key="4">
    <source>
        <dbReference type="Proteomes" id="UP000308768"/>
    </source>
</evidence>
<dbReference type="AlphaFoldDB" id="A0A4U0XFY4"/>
<keyword evidence="1" id="KW-0175">Coiled coil</keyword>
<proteinExistence type="predicted"/>
<organism evidence="3 4">
    <name type="scientific">Cryomyces minteri</name>
    <dbReference type="NCBI Taxonomy" id="331657"/>
    <lineage>
        <taxon>Eukaryota</taxon>
        <taxon>Fungi</taxon>
        <taxon>Dikarya</taxon>
        <taxon>Ascomycota</taxon>
        <taxon>Pezizomycotina</taxon>
        <taxon>Dothideomycetes</taxon>
        <taxon>Dothideomycetes incertae sedis</taxon>
        <taxon>Cryomyces</taxon>
    </lineage>
</organism>
<comment type="caution">
    <text evidence="3">The sequence shown here is derived from an EMBL/GenBank/DDBJ whole genome shotgun (WGS) entry which is preliminary data.</text>
</comment>
<dbReference type="Proteomes" id="UP000308768">
    <property type="component" value="Unassembled WGS sequence"/>
</dbReference>
<feature type="coiled-coil region" evidence="1">
    <location>
        <begin position="400"/>
        <end position="427"/>
    </location>
</feature>
<evidence type="ECO:0000256" key="1">
    <source>
        <dbReference type="SAM" id="Coils"/>
    </source>
</evidence>
<feature type="coiled-coil region" evidence="1">
    <location>
        <begin position="237"/>
        <end position="313"/>
    </location>
</feature>
<name>A0A4U0XFY4_9PEZI</name>
<sequence length="513" mass="56544">MITRGMQTNFVDPGLDRLFQKTIAIGGHSMSQKPTSMPPRKYLVSDLSPAQRELTAPDNVKHGMQRALEWVLDVVRVDRANIRDATAGLVPSSAHAPERSSSYAILNQPSAPSPNMKRPFDFLEDDEQKARKRQRSGSLYELSTRPPTSSFTESDRARGQYRGEQMQPLSPHRAVSSPDSIFMPPLSPPMHAPRSTRMLPSPSSLNFPFAPPTLPPISSPSTSVQTSVQTSAHTAHLQDLQHQVTLKTLALQTLQNEYTALLAKLDRQRTKSLALEKKFEVSDAEINNLINQKEDLQNQVTALETQLEQIREDREQEWERKTKEGGQYTRIMEMASRLQAKGAEDKKKWATEKEELKCKIRELASPPEEAREVSSPVIAAMRERTETEAVEKIEKEKTAVTALNVEVEHLRTRIRNLETALSDMVVESKTLDDMTQALASPLKRMESLADSALGGRLKSSAATIAATTALATAVTAAVVHSPVRTEGMAGAQSNVSTTAPEAPTPLTSGSATE</sequence>
<accession>A0A4U0XFY4</accession>
<evidence type="ECO:0000256" key="2">
    <source>
        <dbReference type="SAM" id="MobiDB-lite"/>
    </source>
</evidence>
<feature type="region of interest" description="Disordered" evidence="2">
    <location>
        <begin position="90"/>
        <end position="199"/>
    </location>
</feature>
<evidence type="ECO:0000313" key="3">
    <source>
        <dbReference type="EMBL" id="TKA74263.1"/>
    </source>
</evidence>
<dbReference type="OrthoDB" id="5427204at2759"/>
<protein>
    <submittedName>
        <fullName evidence="3">Uncharacterized protein</fullName>
    </submittedName>
</protein>
<dbReference type="EMBL" id="NAJN01000373">
    <property type="protein sequence ID" value="TKA74263.1"/>
    <property type="molecule type" value="Genomic_DNA"/>
</dbReference>
<keyword evidence="4" id="KW-1185">Reference proteome</keyword>
<feature type="region of interest" description="Disordered" evidence="2">
    <location>
        <begin position="488"/>
        <end position="513"/>
    </location>
</feature>
<dbReference type="STRING" id="331657.A0A4U0XFY4"/>
<gene>
    <name evidence="3" type="ORF">B0A49_06471</name>
</gene>